<accession>A0AAV5AQ05</accession>
<proteinExistence type="predicted"/>
<dbReference type="Pfam" id="PF13417">
    <property type="entry name" value="GST_N_3"/>
    <property type="match status" value="1"/>
</dbReference>
<dbReference type="GO" id="GO:0005737">
    <property type="term" value="C:cytoplasm"/>
    <property type="evidence" value="ECO:0007669"/>
    <property type="project" value="TreeGrafter"/>
</dbReference>
<dbReference type="Gene3D" id="1.20.1050.10">
    <property type="match status" value="1"/>
</dbReference>
<name>A0AAV5AQ05_9AGAM</name>
<dbReference type="SUPFAM" id="SSF47616">
    <property type="entry name" value="GST C-terminal domain-like"/>
    <property type="match status" value="1"/>
</dbReference>
<protein>
    <recommendedName>
        <fullName evidence="1">GST N-terminal domain-containing protein</fullName>
    </recommendedName>
</protein>
<dbReference type="PANTHER" id="PTHR43968">
    <property type="match status" value="1"/>
</dbReference>
<evidence type="ECO:0000313" key="2">
    <source>
        <dbReference type="EMBL" id="GJJ14900.1"/>
    </source>
</evidence>
<comment type="caution">
    <text evidence="2">The sequence shown here is derived from an EMBL/GenBank/DDBJ whole genome shotgun (WGS) entry which is preliminary data.</text>
</comment>
<dbReference type="Gene3D" id="3.40.30.10">
    <property type="entry name" value="Glutaredoxin"/>
    <property type="match status" value="1"/>
</dbReference>
<dbReference type="InterPro" id="IPR050983">
    <property type="entry name" value="GST_Omega/HSP26"/>
</dbReference>
<dbReference type="SFLD" id="SFLDS00019">
    <property type="entry name" value="Glutathione_Transferase_(cytos"/>
    <property type="match status" value="1"/>
</dbReference>
<dbReference type="InterPro" id="IPR036282">
    <property type="entry name" value="Glutathione-S-Trfase_C_sf"/>
</dbReference>
<dbReference type="AlphaFoldDB" id="A0AAV5AQ05"/>
<dbReference type="Proteomes" id="UP001050691">
    <property type="component" value="Unassembled WGS sequence"/>
</dbReference>
<dbReference type="CDD" id="cd00570">
    <property type="entry name" value="GST_N_family"/>
    <property type="match status" value="1"/>
</dbReference>
<evidence type="ECO:0000259" key="1">
    <source>
        <dbReference type="PROSITE" id="PS50404"/>
    </source>
</evidence>
<dbReference type="InterPro" id="IPR036249">
    <property type="entry name" value="Thioredoxin-like_sf"/>
</dbReference>
<dbReference type="SUPFAM" id="SSF52833">
    <property type="entry name" value="Thioredoxin-like"/>
    <property type="match status" value="1"/>
</dbReference>
<dbReference type="SFLD" id="SFLDG00358">
    <property type="entry name" value="Main_(cytGST)"/>
    <property type="match status" value="1"/>
</dbReference>
<evidence type="ECO:0000313" key="3">
    <source>
        <dbReference type="Proteomes" id="UP001050691"/>
    </source>
</evidence>
<dbReference type="EMBL" id="BPWL01000010">
    <property type="protein sequence ID" value="GJJ14900.1"/>
    <property type="molecule type" value="Genomic_DNA"/>
</dbReference>
<dbReference type="InterPro" id="IPR040079">
    <property type="entry name" value="Glutathione_S-Trfase"/>
</dbReference>
<reference evidence="2" key="1">
    <citation type="submission" date="2021-10" db="EMBL/GenBank/DDBJ databases">
        <title>De novo Genome Assembly of Clathrus columnatus (Basidiomycota, Fungi) Using Illumina and Nanopore Sequence Data.</title>
        <authorList>
            <person name="Ogiso-Tanaka E."/>
            <person name="Itagaki H."/>
            <person name="Hosoya T."/>
            <person name="Hosaka K."/>
        </authorList>
    </citation>
    <scope>NUCLEOTIDE SEQUENCE</scope>
    <source>
        <strain evidence="2">MO-923</strain>
    </source>
</reference>
<feature type="domain" description="GST N-terminal" evidence="1">
    <location>
        <begin position="40"/>
        <end position="131"/>
    </location>
</feature>
<sequence length="279" mass="31362">MVLTAVSHDSRRDDAELPESRLGKIQFTYNENMSLVMGSKQITLYITQTCPWAARARIALREVNVPFTEHDIDLRNKPQWYLSDVNPAGLVPAIAYGGPNVPPDQPSSESIKLRESLLIVEWVADEFPKSNLLPESPLNRYRARLIIDVVATKLVTALNALVFRDGTSEDLIKSIELVQKELVPSAKYALSDQFTIADAASAPFISRVILFLKNDLGVSTEPGQSKGLYDLITQDAKFSRFWSYAQAILERPSVKDVINEVRVPIRYDSLWLIIKSRNC</sequence>
<organism evidence="2 3">
    <name type="scientific">Clathrus columnatus</name>
    <dbReference type="NCBI Taxonomy" id="1419009"/>
    <lineage>
        <taxon>Eukaryota</taxon>
        <taxon>Fungi</taxon>
        <taxon>Dikarya</taxon>
        <taxon>Basidiomycota</taxon>
        <taxon>Agaricomycotina</taxon>
        <taxon>Agaricomycetes</taxon>
        <taxon>Phallomycetidae</taxon>
        <taxon>Phallales</taxon>
        <taxon>Clathraceae</taxon>
        <taxon>Clathrus</taxon>
    </lineage>
</organism>
<dbReference type="InterPro" id="IPR004045">
    <property type="entry name" value="Glutathione_S-Trfase_N"/>
</dbReference>
<dbReference type="PROSITE" id="PS50404">
    <property type="entry name" value="GST_NTER"/>
    <property type="match status" value="1"/>
</dbReference>
<dbReference type="PANTHER" id="PTHR43968:SF8">
    <property type="entry name" value="S-TRANSFERASE, PUTATIVE (AFU_ORTHOLOGUE AFUA_2G00590)-RELATED"/>
    <property type="match status" value="1"/>
</dbReference>
<dbReference type="PROSITE" id="PS51354">
    <property type="entry name" value="GLUTAREDOXIN_2"/>
    <property type="match status" value="1"/>
</dbReference>
<gene>
    <name evidence="2" type="ORF">Clacol_009170</name>
</gene>
<keyword evidence="3" id="KW-1185">Reference proteome</keyword>